<dbReference type="Gene3D" id="1.10.10.10">
    <property type="entry name" value="Winged helix-like DNA-binding domain superfamily/Winged helix DNA-binding domain"/>
    <property type="match status" value="1"/>
</dbReference>
<proteinExistence type="predicted"/>
<evidence type="ECO:0000313" key="7">
    <source>
        <dbReference type="Proteomes" id="UP000636010"/>
    </source>
</evidence>
<keyword evidence="3" id="KW-0812">Transmembrane</keyword>
<keyword evidence="1 2" id="KW-0238">DNA-binding</keyword>
<evidence type="ECO:0000256" key="1">
    <source>
        <dbReference type="ARBA" id="ARBA00023125"/>
    </source>
</evidence>
<evidence type="ECO:0000256" key="2">
    <source>
        <dbReference type="PROSITE-ProRule" id="PRU01091"/>
    </source>
</evidence>
<dbReference type="InterPro" id="IPR016032">
    <property type="entry name" value="Sig_transdc_resp-reg_C-effctor"/>
</dbReference>
<evidence type="ECO:0000256" key="4">
    <source>
        <dbReference type="SAM" id="SignalP"/>
    </source>
</evidence>
<dbReference type="SMART" id="SM00862">
    <property type="entry name" value="Trans_reg_C"/>
    <property type="match status" value="1"/>
</dbReference>
<dbReference type="CDD" id="cd00383">
    <property type="entry name" value="trans_reg_C"/>
    <property type="match status" value="1"/>
</dbReference>
<feature type="DNA-binding region" description="OmpR/PhoB-type" evidence="2">
    <location>
        <begin position="202"/>
        <end position="299"/>
    </location>
</feature>
<keyword evidence="7" id="KW-1185">Reference proteome</keyword>
<evidence type="ECO:0000313" key="6">
    <source>
        <dbReference type="EMBL" id="GGC24228.1"/>
    </source>
</evidence>
<evidence type="ECO:0000256" key="3">
    <source>
        <dbReference type="SAM" id="Phobius"/>
    </source>
</evidence>
<keyword evidence="3" id="KW-0472">Membrane</keyword>
<keyword evidence="3" id="KW-1133">Transmembrane helix</keyword>
<dbReference type="PROSITE" id="PS51755">
    <property type="entry name" value="OMPR_PHOB"/>
    <property type="match status" value="1"/>
</dbReference>
<dbReference type="Pfam" id="PF00486">
    <property type="entry name" value="Trans_reg_C"/>
    <property type="match status" value="1"/>
</dbReference>
<dbReference type="RefSeq" id="WP_188460410.1">
    <property type="nucleotide sequence ID" value="NZ_BAABHU010000002.1"/>
</dbReference>
<comment type="caution">
    <text evidence="6">The sequence shown here is derived from an EMBL/GenBank/DDBJ whole genome shotgun (WGS) entry which is preliminary data.</text>
</comment>
<dbReference type="InterPro" id="IPR001867">
    <property type="entry name" value="OmpR/PhoB-type_DNA-bd"/>
</dbReference>
<feature type="signal peptide" evidence="4">
    <location>
        <begin position="1"/>
        <end position="24"/>
    </location>
</feature>
<name>A0ABQ1LJD2_9BACT</name>
<dbReference type="Proteomes" id="UP000636010">
    <property type="component" value="Unassembled WGS sequence"/>
</dbReference>
<feature type="chain" id="PRO_5045832102" description="OmpR/PhoB-type domain-containing protein" evidence="4">
    <location>
        <begin position="25"/>
        <end position="301"/>
    </location>
</feature>
<feature type="transmembrane region" description="Helical" evidence="3">
    <location>
        <begin position="171"/>
        <end position="191"/>
    </location>
</feature>
<dbReference type="EMBL" id="BMEC01000002">
    <property type="protein sequence ID" value="GGC24228.1"/>
    <property type="molecule type" value="Genomic_DNA"/>
</dbReference>
<dbReference type="SUPFAM" id="SSF46894">
    <property type="entry name" value="C-terminal effector domain of the bipartite response regulators"/>
    <property type="match status" value="1"/>
</dbReference>
<keyword evidence="4" id="KW-0732">Signal</keyword>
<organism evidence="6 7">
    <name type="scientific">Marivirga lumbricoides</name>
    <dbReference type="NCBI Taxonomy" id="1046115"/>
    <lineage>
        <taxon>Bacteria</taxon>
        <taxon>Pseudomonadati</taxon>
        <taxon>Bacteroidota</taxon>
        <taxon>Cytophagia</taxon>
        <taxon>Cytophagales</taxon>
        <taxon>Marivirgaceae</taxon>
        <taxon>Marivirga</taxon>
    </lineage>
</organism>
<protein>
    <recommendedName>
        <fullName evidence="5">OmpR/PhoB-type domain-containing protein</fullName>
    </recommendedName>
</protein>
<dbReference type="InterPro" id="IPR036388">
    <property type="entry name" value="WH-like_DNA-bd_sf"/>
</dbReference>
<evidence type="ECO:0000259" key="5">
    <source>
        <dbReference type="PROSITE" id="PS51755"/>
    </source>
</evidence>
<gene>
    <name evidence="6" type="ORF">GCM10011506_06840</name>
</gene>
<sequence>MMSLRIQTALFVIAAMLNFSFCFAQEGINEKHIQVAMRMIGHQILLNSGDSSSLVLPITKANDRYSIQFENELQLNPEVLVATIDSVVRQAGIAKSYIVEVVECTSHKVVYSYEIGNSVKNDLVPCIKRILPEACYRIQLILLEQESWINSLHALPSKSGKATMKAEGNSYLFPTLIVIGLLLLTSLWLYFHKKQSPVKPDPNIIPVGDYLFNSKSMELRFQNEVSELSSKEADLLTLLLSSANSTVEREYILKTVWGDEGSYIGRTLDVFISKLRKKLEGDANVKIVNVRGIGYKLVLKG</sequence>
<accession>A0ABQ1LJD2</accession>
<reference evidence="7" key="1">
    <citation type="journal article" date="2019" name="Int. J. Syst. Evol. Microbiol.">
        <title>The Global Catalogue of Microorganisms (GCM) 10K type strain sequencing project: providing services to taxonomists for standard genome sequencing and annotation.</title>
        <authorList>
            <consortium name="The Broad Institute Genomics Platform"/>
            <consortium name="The Broad Institute Genome Sequencing Center for Infectious Disease"/>
            <person name="Wu L."/>
            <person name="Ma J."/>
        </authorList>
    </citation>
    <scope>NUCLEOTIDE SEQUENCE [LARGE SCALE GENOMIC DNA]</scope>
    <source>
        <strain evidence="7">CGMCC 1.10832</strain>
    </source>
</reference>
<feature type="domain" description="OmpR/PhoB-type" evidence="5">
    <location>
        <begin position="202"/>
        <end position="299"/>
    </location>
</feature>